<reference evidence="4 5" key="1">
    <citation type="journal article" date="2019" name="Microorganisms">
        <title>Systematic Affiliation and Genome Analysis of Subtercola vilae DB165(T) with Particular Emphasis on Cold Adaptation of an Isolate from a High-Altitude Cold Volcano Lake.</title>
        <authorList>
            <person name="Villalobos A.S."/>
            <person name="Wiese J."/>
            <person name="Imhoff J.F."/>
            <person name="Dorador C."/>
            <person name="Keller A."/>
            <person name="Hentschel U."/>
        </authorList>
    </citation>
    <scope>NUCLEOTIDE SEQUENCE [LARGE SCALE GENOMIC DNA]</scope>
    <source>
        <strain evidence="4 5">DB165</strain>
    </source>
</reference>
<evidence type="ECO:0000256" key="2">
    <source>
        <dbReference type="ARBA" id="ARBA00022737"/>
    </source>
</evidence>
<dbReference type="InterPro" id="IPR036873">
    <property type="entry name" value="Rhodanese-like_dom_sf"/>
</dbReference>
<dbReference type="SUPFAM" id="SSF52821">
    <property type="entry name" value="Rhodanese/Cell cycle control phosphatase"/>
    <property type="match status" value="2"/>
</dbReference>
<dbReference type="AlphaFoldDB" id="A0A4T2BYZ8"/>
<dbReference type="SMART" id="SM00450">
    <property type="entry name" value="RHOD"/>
    <property type="match status" value="2"/>
</dbReference>
<dbReference type="PANTHER" id="PTHR11364">
    <property type="entry name" value="THIOSULFATE SULFERTANSFERASE"/>
    <property type="match status" value="1"/>
</dbReference>
<evidence type="ECO:0000313" key="4">
    <source>
        <dbReference type="EMBL" id="TIH36332.1"/>
    </source>
</evidence>
<comment type="caution">
    <text evidence="4">The sequence shown here is derived from an EMBL/GenBank/DDBJ whole genome shotgun (WGS) entry which is preliminary data.</text>
</comment>
<dbReference type="InterPro" id="IPR045078">
    <property type="entry name" value="TST/MPST-like"/>
</dbReference>
<dbReference type="Gene3D" id="3.40.250.10">
    <property type="entry name" value="Rhodanese-like domain"/>
    <property type="match status" value="2"/>
</dbReference>
<organism evidence="4 5">
    <name type="scientific">Subtercola vilae</name>
    <dbReference type="NCBI Taxonomy" id="2056433"/>
    <lineage>
        <taxon>Bacteria</taxon>
        <taxon>Bacillati</taxon>
        <taxon>Actinomycetota</taxon>
        <taxon>Actinomycetes</taxon>
        <taxon>Micrococcales</taxon>
        <taxon>Microbacteriaceae</taxon>
        <taxon>Subtercola</taxon>
    </lineage>
</organism>
<dbReference type="Pfam" id="PF00581">
    <property type="entry name" value="Rhodanese"/>
    <property type="match status" value="2"/>
</dbReference>
<dbReference type="PANTHER" id="PTHR11364:SF27">
    <property type="entry name" value="SULFURTRANSFERASE"/>
    <property type="match status" value="1"/>
</dbReference>
<protein>
    <submittedName>
        <fullName evidence="4">Sulfurtransferase</fullName>
    </submittedName>
</protein>
<evidence type="ECO:0000313" key="5">
    <source>
        <dbReference type="Proteomes" id="UP000306192"/>
    </source>
</evidence>
<dbReference type="CDD" id="cd01448">
    <property type="entry name" value="TST_Repeat_1"/>
    <property type="match status" value="1"/>
</dbReference>
<evidence type="ECO:0000256" key="1">
    <source>
        <dbReference type="ARBA" id="ARBA00022679"/>
    </source>
</evidence>
<sequence>MASRLRHICAHRVCAHRVCASPRRSTTCPRTARIQGVRGHLPLRPQYPSGLLHSVAIPSCPTLCGASVGAVNDSRTTSGSPATAGIAAHVIPLARPAHSHERTTASPRMVSPLVAPIVSTQWLCDHIGSDSVVVLDASVLRVTGFDSHPTWLSGLDQYLVGGHIPGAIFADLIDEFSNPTGAFGFERPSIAQFEAAAAAVGVTNDSTVIVYDTAAGQWAARLWWLFRANGYDRVAVLDGGLTKWNHEDRPIDTGSVEPARGAFTSTERPQLWADKTFVASVVSGEAAATLVCAVPASEFAAESGERARRGHIPGSVSVPSGRLVDAETNAFLKPDALRALFAPTLDLTARSAVAGTPTLIVAYCDGAIAAAADALALALIGVTDVAIYDGSLTEWSVDDALPLVGAAIY</sequence>
<name>A0A4T2BYZ8_9MICO</name>
<dbReference type="GO" id="GO:0004792">
    <property type="term" value="F:thiosulfate-cyanide sulfurtransferase activity"/>
    <property type="evidence" value="ECO:0007669"/>
    <property type="project" value="TreeGrafter"/>
</dbReference>
<accession>A0A4T2BYZ8</accession>
<keyword evidence="1 4" id="KW-0808">Transferase</keyword>
<dbReference type="PROSITE" id="PS50206">
    <property type="entry name" value="RHODANESE_3"/>
    <property type="match status" value="2"/>
</dbReference>
<feature type="domain" description="Rhodanese" evidence="3">
    <location>
        <begin position="128"/>
        <end position="253"/>
    </location>
</feature>
<evidence type="ECO:0000259" key="3">
    <source>
        <dbReference type="PROSITE" id="PS50206"/>
    </source>
</evidence>
<gene>
    <name evidence="4" type="ORF">D4765_10050</name>
</gene>
<dbReference type="InterPro" id="IPR001763">
    <property type="entry name" value="Rhodanese-like_dom"/>
</dbReference>
<feature type="domain" description="Rhodanese" evidence="3">
    <location>
        <begin position="308"/>
        <end position="404"/>
    </location>
</feature>
<proteinExistence type="predicted"/>
<dbReference type="Proteomes" id="UP000306192">
    <property type="component" value="Unassembled WGS sequence"/>
</dbReference>
<dbReference type="EMBL" id="QYRT01000016">
    <property type="protein sequence ID" value="TIH36332.1"/>
    <property type="molecule type" value="Genomic_DNA"/>
</dbReference>
<keyword evidence="2" id="KW-0677">Repeat</keyword>
<keyword evidence="5" id="KW-1185">Reference proteome</keyword>